<keyword evidence="2" id="KW-1185">Reference proteome</keyword>
<evidence type="ECO:0000313" key="1">
    <source>
        <dbReference type="EMBL" id="ALV07108.1"/>
    </source>
</evidence>
<sequence>MSKITQLAVRSDACRRERQAAGRSRWTHGLLGLRRTCSYYGSCGVVMGFVYERISKDDRKLFDLDQSDEWLSLAGPSLEWAIDRASGTFIRLLRLFGRKNEPGDPGARFERDFHFHWKDRDFVVHTRAAIQLEDFDGRQFGDLSNLQPDERVGIYRVWAIWEVLNSGVNRRFGIECQDKEFFNALRTSLLELNLRRRTSTECADPAPTGRVVLKVSDREEKV</sequence>
<evidence type="ECO:0000313" key="2">
    <source>
        <dbReference type="Proteomes" id="UP000060699"/>
    </source>
</evidence>
<dbReference type="KEGG" id="rdp:RD2015_2643"/>
<gene>
    <name evidence="1" type="ORF">RD2015_2643</name>
</gene>
<dbReference type="EMBL" id="CP013729">
    <property type="protein sequence ID" value="ALV07108.1"/>
    <property type="molecule type" value="Genomic_DNA"/>
</dbReference>
<protein>
    <submittedName>
        <fullName evidence="1">Uncharacterized protein</fullName>
    </submittedName>
</protein>
<dbReference type="Proteomes" id="UP000060699">
    <property type="component" value="Chromosome"/>
</dbReference>
<proteinExistence type="predicted"/>
<name>A0A0U3MZ00_9BURK</name>
<dbReference type="AlphaFoldDB" id="A0A0U3MZ00"/>
<reference evidence="1 2" key="1">
    <citation type="submission" date="2015-12" db="EMBL/GenBank/DDBJ databases">
        <title>Complete genome of Roseateles depolymerans KCTC 42856.</title>
        <authorList>
            <person name="Kim K.M."/>
        </authorList>
    </citation>
    <scope>NUCLEOTIDE SEQUENCE [LARGE SCALE GENOMIC DNA]</scope>
    <source>
        <strain evidence="1 2">KCTC 42856</strain>
    </source>
</reference>
<organism evidence="1 2">
    <name type="scientific">Roseateles depolymerans</name>
    <dbReference type="NCBI Taxonomy" id="76731"/>
    <lineage>
        <taxon>Bacteria</taxon>
        <taxon>Pseudomonadati</taxon>
        <taxon>Pseudomonadota</taxon>
        <taxon>Betaproteobacteria</taxon>
        <taxon>Burkholderiales</taxon>
        <taxon>Sphaerotilaceae</taxon>
        <taxon>Roseateles</taxon>
    </lineage>
</organism>
<accession>A0A0U3MZ00</accession>